<dbReference type="KEGG" id="mik:FOE78_23335"/>
<dbReference type="NCBIfam" id="NF033747">
    <property type="entry name" value="class_E_sortase"/>
    <property type="match status" value="1"/>
</dbReference>
<evidence type="ECO:0000256" key="3">
    <source>
        <dbReference type="SAM" id="MobiDB-lite"/>
    </source>
</evidence>
<feature type="active site" description="Acyl-thioester intermediate" evidence="2">
    <location>
        <position position="216"/>
    </location>
</feature>
<reference evidence="5 6" key="1">
    <citation type="submission" date="2019-07" db="EMBL/GenBank/DDBJ databases">
        <title>Microlunatus dokdonensis sp. nov. isolated from the rhizospheric soil of the wild plant Elymus tsukushiensis.</title>
        <authorList>
            <person name="Ghim S.-Y."/>
            <person name="Hwang Y.-J."/>
            <person name="Son J.-S."/>
            <person name="Shin J.-H."/>
        </authorList>
    </citation>
    <scope>NUCLEOTIDE SEQUENCE [LARGE SCALE GENOMIC DNA]</scope>
    <source>
        <strain evidence="5 6">KUDC0627</strain>
    </source>
</reference>
<feature type="active site" description="Proton donor/acceptor" evidence="2">
    <location>
        <position position="145"/>
    </location>
</feature>
<proteinExistence type="predicted"/>
<feature type="region of interest" description="Disordered" evidence="3">
    <location>
        <begin position="1"/>
        <end position="22"/>
    </location>
</feature>
<organism evidence="5 6">
    <name type="scientific">Microlunatus elymi</name>
    <dbReference type="NCBI Taxonomy" id="2596828"/>
    <lineage>
        <taxon>Bacteria</taxon>
        <taxon>Bacillati</taxon>
        <taxon>Actinomycetota</taxon>
        <taxon>Actinomycetes</taxon>
        <taxon>Propionibacteriales</taxon>
        <taxon>Propionibacteriaceae</taxon>
        <taxon>Microlunatus</taxon>
    </lineage>
</organism>
<evidence type="ECO:0000256" key="2">
    <source>
        <dbReference type="PIRSR" id="PIRSR605754-1"/>
    </source>
</evidence>
<feature type="transmembrane region" description="Helical" evidence="4">
    <location>
        <begin position="26"/>
        <end position="47"/>
    </location>
</feature>
<dbReference type="InterPro" id="IPR042003">
    <property type="entry name" value="Sortase_E"/>
</dbReference>
<dbReference type="EMBL" id="CP041692">
    <property type="protein sequence ID" value="QDP98444.1"/>
    <property type="molecule type" value="Genomic_DNA"/>
</dbReference>
<dbReference type="GO" id="GO:0016787">
    <property type="term" value="F:hydrolase activity"/>
    <property type="evidence" value="ECO:0007669"/>
    <property type="project" value="UniProtKB-KW"/>
</dbReference>
<evidence type="ECO:0000256" key="4">
    <source>
        <dbReference type="SAM" id="Phobius"/>
    </source>
</evidence>
<keyword evidence="6" id="KW-1185">Reference proteome</keyword>
<dbReference type="CDD" id="cd05830">
    <property type="entry name" value="Sortase_E"/>
    <property type="match status" value="1"/>
</dbReference>
<keyword evidence="4" id="KW-0472">Membrane</keyword>
<dbReference type="InterPro" id="IPR053465">
    <property type="entry name" value="Sortase_Class_E"/>
</dbReference>
<accession>A0A516Q4U6</accession>
<dbReference type="OrthoDB" id="5242879at2"/>
<dbReference type="Pfam" id="PF04203">
    <property type="entry name" value="Sortase"/>
    <property type="match status" value="1"/>
</dbReference>
<dbReference type="AlphaFoldDB" id="A0A516Q4U6"/>
<keyword evidence="4" id="KW-1133">Transmembrane helix</keyword>
<evidence type="ECO:0000313" key="6">
    <source>
        <dbReference type="Proteomes" id="UP000319263"/>
    </source>
</evidence>
<dbReference type="InterPro" id="IPR005754">
    <property type="entry name" value="Sortase"/>
</dbReference>
<feature type="compositionally biased region" description="Polar residues" evidence="3">
    <location>
        <begin position="69"/>
        <end position="85"/>
    </location>
</feature>
<dbReference type="SUPFAM" id="SSF63817">
    <property type="entry name" value="Sortase"/>
    <property type="match status" value="1"/>
</dbReference>
<evidence type="ECO:0000313" key="5">
    <source>
        <dbReference type="EMBL" id="QDP98444.1"/>
    </source>
</evidence>
<dbReference type="Gene3D" id="2.40.260.10">
    <property type="entry name" value="Sortase"/>
    <property type="match status" value="1"/>
</dbReference>
<keyword evidence="1" id="KW-0378">Hydrolase</keyword>
<gene>
    <name evidence="5" type="ORF">FOE78_23335</name>
</gene>
<dbReference type="InterPro" id="IPR023365">
    <property type="entry name" value="Sortase_dom-sf"/>
</dbReference>
<protein>
    <submittedName>
        <fullName evidence="5">Class E sortase</fullName>
    </submittedName>
</protein>
<dbReference type="Proteomes" id="UP000319263">
    <property type="component" value="Chromosome"/>
</dbReference>
<sequence>MGRVSSPADPTTPSRRDRPRRRGSRILTVVGVLLIAFGVGVLGYVGYQLYGTNITSRHAYDSEREQLKRQWQQPATSADPQQGGTSKKDTVIPGDAIALLSIPAIGLHEIPVLEGTSDDVLARGIGHYSQTADPGQVGNFAVAGHRITHGEPFSKLLELNRGDQVVVETRTKIYTYAIDNAPKKLTVTDTDSWVLDPVPGKPNAEPTKKLITLTTCQDLFHSPDRSVGFGHLIDSRKKS</sequence>
<feature type="region of interest" description="Disordered" evidence="3">
    <location>
        <begin position="65"/>
        <end position="90"/>
    </location>
</feature>
<name>A0A516Q4U6_9ACTN</name>
<dbReference type="NCBIfam" id="TIGR01076">
    <property type="entry name" value="sortase_fam"/>
    <property type="match status" value="1"/>
</dbReference>
<keyword evidence="4" id="KW-0812">Transmembrane</keyword>
<evidence type="ECO:0000256" key="1">
    <source>
        <dbReference type="ARBA" id="ARBA00022801"/>
    </source>
</evidence>